<proteinExistence type="predicted"/>
<evidence type="ECO:0000313" key="5">
    <source>
        <dbReference type="Proteomes" id="UP000215335"/>
    </source>
</evidence>
<comment type="caution">
    <text evidence="4">The sequence shown here is derived from an EMBL/GenBank/DDBJ whole genome shotgun (WGS) entry which is preliminary data.</text>
</comment>
<feature type="domain" description="PH" evidence="2">
    <location>
        <begin position="675"/>
        <end position="780"/>
    </location>
</feature>
<dbReference type="PANTHER" id="PTHR47644">
    <property type="entry name" value="AGAP008221-PA"/>
    <property type="match status" value="1"/>
</dbReference>
<feature type="domain" description="PDZ" evidence="3">
    <location>
        <begin position="452"/>
        <end position="530"/>
    </location>
</feature>
<feature type="compositionally biased region" description="Basic and acidic residues" evidence="1">
    <location>
        <begin position="271"/>
        <end position="299"/>
    </location>
</feature>
<feature type="compositionally biased region" description="Basic residues" evidence="1">
    <location>
        <begin position="170"/>
        <end position="181"/>
    </location>
</feature>
<accession>A0A232EU81</accession>
<evidence type="ECO:0000313" key="4">
    <source>
        <dbReference type="EMBL" id="OXU21856.1"/>
    </source>
</evidence>
<feature type="compositionally biased region" description="Low complexity" evidence="1">
    <location>
        <begin position="61"/>
        <end position="76"/>
    </location>
</feature>
<dbReference type="SMART" id="SM00228">
    <property type="entry name" value="PDZ"/>
    <property type="match status" value="1"/>
</dbReference>
<dbReference type="OrthoDB" id="2157866at2759"/>
<dbReference type="InterPro" id="IPR036034">
    <property type="entry name" value="PDZ_sf"/>
</dbReference>
<sequence length="786" mass="87821">MHHHHPHHHVHGERHRRTRESPRRKSSAHVSARRRSNEDKNAALTGSLPRRRSRAVEYVCSSSRLSPGGLSSGRHSQSPGHQSSGASSGLLVKSPSPEVRLKALSAESLRSVSPGSDSVFYSVAEDAPPLDQAHCHHCGREVPEEIVQPPAGFADSPEGGHRPSSSKHSSSGHRLFKKFDKRYRSEDRGDRRHHRSSVGRSDVRAKSEERGGKPSSRYGEDFSRKRLHARSTDASMEILTGREDEDAYVEPYTSGEWIYIGDFEESHVWKRPDSKDGDDELKCLKERRGSQESTESERSFRKKYQVATHRMVHRKSSGEMYKRIQTKCFAAALEKLFGCGSQWVRAARLSLHSACLLAAIVVAWSAGEVLVCARTKSSEYDGRMVCDSAGAECSPPEVGKPVVQMQREEDDGAGNLKASLEELLKSMLRVWCTEGQALTRLGVHKPSESDKRVVVRREAGGEFGFRIHGSKPVVVSAIEPDTPAESSGLEVGDIVMSVNGKSVMEATHSEVVRLAHSGSDVLELEVARTCNVLAPKLSRDGGPKEARPEPALCSGYLWRKSRTGPGQTQDKWVRRWFALRRDNCLYYYKTDTDSQPVGAVMLLKYDVELTHESRPHSFAIRKHGAPTLHLAADTDEAAARWTTVIREAVERNNKADTWLDASLKLQQLPACMIQRADCFGYLSKQHERVRRTSSPTGWSRRYCVLKDAALYFYDDANSERAFGVACLHGFRVHGSAPNSGGRKHAFELQPPDPTQRTYTFATDSEMEKKRWLAALEYSIDRWIKIG</sequence>
<evidence type="ECO:0000256" key="1">
    <source>
        <dbReference type="SAM" id="MobiDB-lite"/>
    </source>
</evidence>
<dbReference type="STRING" id="543379.A0A232EU81"/>
<dbReference type="InterPro" id="IPR001478">
    <property type="entry name" value="PDZ"/>
</dbReference>
<dbReference type="Proteomes" id="UP000215335">
    <property type="component" value="Unassembled WGS sequence"/>
</dbReference>
<reference evidence="4 5" key="1">
    <citation type="journal article" date="2017" name="Curr. Biol.">
        <title>The Evolution of Venom by Co-option of Single-Copy Genes.</title>
        <authorList>
            <person name="Martinson E.O."/>
            <person name="Mrinalini"/>
            <person name="Kelkar Y.D."/>
            <person name="Chang C.H."/>
            <person name="Werren J.H."/>
        </authorList>
    </citation>
    <scope>NUCLEOTIDE SEQUENCE [LARGE SCALE GENOMIC DNA]</scope>
    <source>
        <strain evidence="4 5">Alberta</strain>
        <tissue evidence="4">Whole body</tissue>
    </source>
</reference>
<organism evidence="4 5">
    <name type="scientific">Trichomalopsis sarcophagae</name>
    <dbReference type="NCBI Taxonomy" id="543379"/>
    <lineage>
        <taxon>Eukaryota</taxon>
        <taxon>Metazoa</taxon>
        <taxon>Ecdysozoa</taxon>
        <taxon>Arthropoda</taxon>
        <taxon>Hexapoda</taxon>
        <taxon>Insecta</taxon>
        <taxon>Pterygota</taxon>
        <taxon>Neoptera</taxon>
        <taxon>Endopterygota</taxon>
        <taxon>Hymenoptera</taxon>
        <taxon>Apocrita</taxon>
        <taxon>Proctotrupomorpha</taxon>
        <taxon>Chalcidoidea</taxon>
        <taxon>Pteromalidae</taxon>
        <taxon>Pteromalinae</taxon>
        <taxon>Trichomalopsis</taxon>
    </lineage>
</organism>
<dbReference type="Gene3D" id="2.30.29.30">
    <property type="entry name" value="Pleckstrin-homology domain (PH domain)/Phosphotyrosine-binding domain (PTB)"/>
    <property type="match status" value="2"/>
</dbReference>
<protein>
    <submittedName>
        <fullName evidence="4">Uncharacterized protein</fullName>
    </submittedName>
</protein>
<feature type="region of interest" description="Disordered" evidence="1">
    <location>
        <begin position="271"/>
        <end position="300"/>
    </location>
</feature>
<feature type="compositionally biased region" description="Polar residues" evidence="1">
    <location>
        <begin position="77"/>
        <end position="87"/>
    </location>
</feature>
<feature type="compositionally biased region" description="Basic and acidic residues" evidence="1">
    <location>
        <begin position="201"/>
        <end position="224"/>
    </location>
</feature>
<dbReference type="PROSITE" id="PS50106">
    <property type="entry name" value="PDZ"/>
    <property type="match status" value="1"/>
</dbReference>
<dbReference type="Gene3D" id="2.30.42.10">
    <property type="match status" value="1"/>
</dbReference>
<dbReference type="PROSITE" id="PS50003">
    <property type="entry name" value="PH_DOMAIN"/>
    <property type="match status" value="2"/>
</dbReference>
<dbReference type="EMBL" id="NNAY01002182">
    <property type="protein sequence ID" value="OXU21856.1"/>
    <property type="molecule type" value="Genomic_DNA"/>
</dbReference>
<dbReference type="AlphaFoldDB" id="A0A232EU81"/>
<dbReference type="SUPFAM" id="SSF50156">
    <property type="entry name" value="PDZ domain-like"/>
    <property type="match status" value="1"/>
</dbReference>
<name>A0A232EU81_9HYME</name>
<evidence type="ECO:0000259" key="3">
    <source>
        <dbReference type="PROSITE" id="PS50106"/>
    </source>
</evidence>
<feature type="compositionally biased region" description="Basic residues" evidence="1">
    <location>
        <begin position="1"/>
        <end position="34"/>
    </location>
</feature>
<dbReference type="Pfam" id="PF00169">
    <property type="entry name" value="PH"/>
    <property type="match status" value="2"/>
</dbReference>
<feature type="region of interest" description="Disordered" evidence="1">
    <location>
        <begin position="149"/>
        <end position="226"/>
    </location>
</feature>
<gene>
    <name evidence="4" type="ORF">TSAR_014411</name>
</gene>
<dbReference type="SMART" id="SM00233">
    <property type="entry name" value="PH"/>
    <property type="match status" value="2"/>
</dbReference>
<dbReference type="CDD" id="cd00136">
    <property type="entry name" value="PDZ_canonical"/>
    <property type="match status" value="1"/>
</dbReference>
<dbReference type="InterPro" id="IPR011993">
    <property type="entry name" value="PH-like_dom_sf"/>
</dbReference>
<dbReference type="SUPFAM" id="SSF50729">
    <property type="entry name" value="PH domain-like"/>
    <property type="match status" value="2"/>
</dbReference>
<dbReference type="PANTHER" id="PTHR47644:SF1">
    <property type="entry name" value="PDZ DOMAIN-CONTAINING PROTEIN"/>
    <property type="match status" value="1"/>
</dbReference>
<dbReference type="Pfam" id="PF00595">
    <property type="entry name" value="PDZ"/>
    <property type="match status" value="1"/>
</dbReference>
<dbReference type="InterPro" id="IPR001849">
    <property type="entry name" value="PH_domain"/>
</dbReference>
<keyword evidence="5" id="KW-1185">Reference proteome</keyword>
<feature type="domain" description="PH" evidence="2">
    <location>
        <begin position="550"/>
        <end position="650"/>
    </location>
</feature>
<evidence type="ECO:0000259" key="2">
    <source>
        <dbReference type="PROSITE" id="PS50003"/>
    </source>
</evidence>
<feature type="region of interest" description="Disordered" evidence="1">
    <location>
        <begin position="1"/>
        <end position="94"/>
    </location>
</feature>